<feature type="region of interest" description="Disordered" evidence="1">
    <location>
        <begin position="1"/>
        <end position="171"/>
    </location>
</feature>
<keyword evidence="3" id="KW-1185">Reference proteome</keyword>
<evidence type="ECO:0000313" key="3">
    <source>
        <dbReference type="Proteomes" id="UP000799444"/>
    </source>
</evidence>
<comment type="caution">
    <text evidence="2">The sequence shown here is derived from an EMBL/GenBank/DDBJ whole genome shotgun (WGS) entry which is preliminary data.</text>
</comment>
<organism evidence="2 3">
    <name type="scientific">Polyplosphaeria fusca</name>
    <dbReference type="NCBI Taxonomy" id="682080"/>
    <lineage>
        <taxon>Eukaryota</taxon>
        <taxon>Fungi</taxon>
        <taxon>Dikarya</taxon>
        <taxon>Ascomycota</taxon>
        <taxon>Pezizomycotina</taxon>
        <taxon>Dothideomycetes</taxon>
        <taxon>Pleosporomycetidae</taxon>
        <taxon>Pleosporales</taxon>
        <taxon>Tetraplosphaeriaceae</taxon>
        <taxon>Polyplosphaeria</taxon>
    </lineage>
</organism>
<feature type="compositionally biased region" description="Pro residues" evidence="1">
    <location>
        <begin position="1"/>
        <end position="13"/>
    </location>
</feature>
<evidence type="ECO:0000313" key="2">
    <source>
        <dbReference type="EMBL" id="KAF2731321.1"/>
    </source>
</evidence>
<dbReference type="EMBL" id="ML996198">
    <property type="protein sequence ID" value="KAF2731321.1"/>
    <property type="molecule type" value="Genomic_DNA"/>
</dbReference>
<feature type="compositionally biased region" description="Pro residues" evidence="1">
    <location>
        <begin position="137"/>
        <end position="149"/>
    </location>
</feature>
<sequence>MANDPDPPTPSSPTPRRRAYNEKLDRNGKPIGRRGRLPYKKSKPNDATIAPARGGSSPPASPPSPIHSPPASRSSRSLSREAFNLDTTAIIGSISSPRTKRARARSSASASQAPSPKKAKKTKKTKPPPRLQRFTPSPSPSQTPSPPFSPHSLSILQNRGPDPRIRLPPPRLHPVRLTIDAYNVRFYAEQTPAGQASPWTSALSFSRFGGPRRHPPFRELHRLTEPEDGDEGDWAENVRWAREQWELYGSVWTEHDGDLERITGHRRGVRWVSDVLVKGGKGGENRD</sequence>
<dbReference type="AlphaFoldDB" id="A0A9P4QUR6"/>
<evidence type="ECO:0000256" key="1">
    <source>
        <dbReference type="SAM" id="MobiDB-lite"/>
    </source>
</evidence>
<feature type="compositionally biased region" description="Basic and acidic residues" evidence="1">
    <location>
        <begin position="19"/>
        <end position="28"/>
    </location>
</feature>
<gene>
    <name evidence="2" type="ORF">EJ04DRAFT_579212</name>
</gene>
<name>A0A9P4QUR6_9PLEO</name>
<protein>
    <submittedName>
        <fullName evidence="2">Uncharacterized protein</fullName>
    </submittedName>
</protein>
<accession>A0A9P4QUR6</accession>
<feature type="compositionally biased region" description="Low complexity" evidence="1">
    <location>
        <begin position="105"/>
        <end position="116"/>
    </location>
</feature>
<dbReference type="Proteomes" id="UP000799444">
    <property type="component" value="Unassembled WGS sequence"/>
</dbReference>
<proteinExistence type="predicted"/>
<feature type="compositionally biased region" description="Pro residues" evidence="1">
    <location>
        <begin position="59"/>
        <end position="68"/>
    </location>
</feature>
<feature type="compositionally biased region" description="Basic residues" evidence="1">
    <location>
        <begin position="31"/>
        <end position="42"/>
    </location>
</feature>
<dbReference type="OrthoDB" id="3675232at2759"/>
<reference evidence="2" key="1">
    <citation type="journal article" date="2020" name="Stud. Mycol.">
        <title>101 Dothideomycetes genomes: a test case for predicting lifestyles and emergence of pathogens.</title>
        <authorList>
            <person name="Haridas S."/>
            <person name="Albert R."/>
            <person name="Binder M."/>
            <person name="Bloem J."/>
            <person name="Labutti K."/>
            <person name="Salamov A."/>
            <person name="Andreopoulos B."/>
            <person name="Baker S."/>
            <person name="Barry K."/>
            <person name="Bills G."/>
            <person name="Bluhm B."/>
            <person name="Cannon C."/>
            <person name="Castanera R."/>
            <person name="Culley D."/>
            <person name="Daum C."/>
            <person name="Ezra D."/>
            <person name="Gonzalez J."/>
            <person name="Henrissat B."/>
            <person name="Kuo A."/>
            <person name="Liang C."/>
            <person name="Lipzen A."/>
            <person name="Lutzoni F."/>
            <person name="Magnuson J."/>
            <person name="Mondo S."/>
            <person name="Nolan M."/>
            <person name="Ohm R."/>
            <person name="Pangilinan J."/>
            <person name="Park H.-J."/>
            <person name="Ramirez L."/>
            <person name="Alfaro M."/>
            <person name="Sun H."/>
            <person name="Tritt A."/>
            <person name="Yoshinaga Y."/>
            <person name="Zwiers L.-H."/>
            <person name="Turgeon B."/>
            <person name="Goodwin S."/>
            <person name="Spatafora J."/>
            <person name="Crous P."/>
            <person name="Grigoriev I."/>
        </authorList>
    </citation>
    <scope>NUCLEOTIDE SEQUENCE</scope>
    <source>
        <strain evidence="2">CBS 125425</strain>
    </source>
</reference>
<feature type="compositionally biased region" description="Basic residues" evidence="1">
    <location>
        <begin position="117"/>
        <end position="127"/>
    </location>
</feature>